<dbReference type="RefSeq" id="WP_005948098.1">
    <property type="nucleotide sequence ID" value="NZ_CP028103.1"/>
</dbReference>
<dbReference type="GeneID" id="77468557"/>
<keyword evidence="1" id="KW-0812">Transmembrane</keyword>
<feature type="transmembrane region" description="Helical" evidence="1">
    <location>
        <begin position="95"/>
        <end position="114"/>
    </location>
</feature>
<proteinExistence type="predicted"/>
<evidence type="ECO:0000313" key="3">
    <source>
        <dbReference type="Proteomes" id="UP000241238"/>
    </source>
</evidence>
<organism evidence="2 3">
    <name type="scientific">Fusobacterium varium ATCC 27725</name>
    <dbReference type="NCBI Taxonomy" id="469618"/>
    <lineage>
        <taxon>Bacteria</taxon>
        <taxon>Fusobacteriati</taxon>
        <taxon>Fusobacteriota</taxon>
        <taxon>Fusobacteriia</taxon>
        <taxon>Fusobacteriales</taxon>
        <taxon>Fusobacteriaceae</taxon>
        <taxon>Fusobacterium</taxon>
    </lineage>
</organism>
<accession>A0ABN5JHS4</accession>
<evidence type="ECO:0000313" key="2">
    <source>
        <dbReference type="EMBL" id="AVQ31750.1"/>
    </source>
</evidence>
<feature type="transmembrane region" description="Helical" evidence="1">
    <location>
        <begin position="163"/>
        <end position="189"/>
    </location>
</feature>
<name>A0ABN5JHS4_FUSVA</name>
<feature type="transmembrane region" description="Helical" evidence="1">
    <location>
        <begin position="126"/>
        <end position="143"/>
    </location>
</feature>
<feature type="transmembrane region" description="Helical" evidence="1">
    <location>
        <begin position="63"/>
        <end position="89"/>
    </location>
</feature>
<keyword evidence="3" id="KW-1185">Reference proteome</keyword>
<dbReference type="Proteomes" id="UP000241238">
    <property type="component" value="Chromosome"/>
</dbReference>
<keyword evidence="1" id="KW-1133">Transmembrane helix</keyword>
<dbReference type="EMBL" id="CP028103">
    <property type="protein sequence ID" value="AVQ31750.1"/>
    <property type="molecule type" value="Genomic_DNA"/>
</dbReference>
<keyword evidence="1" id="KW-0472">Membrane</keyword>
<sequence>MKKIFFILLVIAIIFISLYKPLDIDLIIDGIYAFVDMLSILVYFMLAFWLWGQIFIIHSNVVYPLLFLILRSIYFNIQITVFIFSIFLLFFEQAYISKELLIIYLSITNFFPVFKNAGNEEYIKSSIKLIGLSIFIFIDIFSIKSPDLTFQYIVKNQDVGMFLLGLYFIKTLIHSSFYAVLFSCFYMALKDFFYKDEEITYSKVFKKFIENILR</sequence>
<protein>
    <submittedName>
        <fullName evidence="2">Uncharacterized protein</fullName>
    </submittedName>
</protein>
<evidence type="ECO:0000256" key="1">
    <source>
        <dbReference type="SAM" id="Phobius"/>
    </source>
</evidence>
<reference evidence="3" key="1">
    <citation type="journal article" date="2018" name="MSphere">
        <title>Fusobacterium Genomics Using MinION and Illumina Sequencing Enables Genome Completion and Correction.</title>
        <authorList>
            <person name="Todd S.M."/>
            <person name="Settlage R.E."/>
            <person name="Lahmers K.K."/>
            <person name="Slade D.J."/>
        </authorList>
    </citation>
    <scope>NUCLEOTIDE SEQUENCE [LARGE SCALE GENOMIC DNA]</scope>
    <source>
        <strain evidence="3">ATCC 27725</strain>
    </source>
</reference>
<feature type="transmembrane region" description="Helical" evidence="1">
    <location>
        <begin position="5"/>
        <end position="24"/>
    </location>
</feature>
<gene>
    <name evidence="2" type="ORF">C4N18_11190</name>
</gene>